<dbReference type="EMBL" id="KF900894">
    <property type="protein sequence ID" value="AIF10538.1"/>
    <property type="molecule type" value="Genomic_DNA"/>
</dbReference>
<sequence>MNTKIGILGLVLTAILTVGLIPNSMGHGLGTETMPPVMIGGTEATLEVGSSTMLDTGIRQITIKLFETSSGDSIKNSTFEVELVKGDDSLFINNFERDDGILIMNLVPSEKPNVEIINQETFASIFGLASDQFNVQGKVFENGGLYKFSIKITTIESFDNVLSQPVEYNLGISIPETTYYEIDGGEFGMQEIGISSYFDQINEFNYIADKQEVQFSFPFDWEQETIDQSSVVHEEILIPKTFGDLLVSGFAATLNGIELDTDTITIDDFNSDERIVHIVVSQSELQEIFDNNNFDVDEISINVRPSELNLPLTGITENGQFKINLLSGFSNVSPNSTALLEFEILDVFLKDKPMQVSYELKVLHQNNEIFSKSGTSSGVKSDPEKLEFFIPTDISGVIELQFEGLADSDYARLNFPVAIQSSLSTIPDWVKNTAGWWANGEIPDSAFVNGIQYLIKEGIIVIPETEQGSSISTLIPDWVKNTAGWWANGEIPDSAFVNGIQYLIKEGIIVLS</sequence>
<reference evidence="1" key="1">
    <citation type="journal article" date="2014" name="Genome Biol. Evol.">
        <title>Pangenome evidence for extensive interdomain horizontal transfer affecting lineage core and shell genes in uncultured planktonic thaumarchaeota and euryarchaeota.</title>
        <authorList>
            <person name="Deschamps P."/>
            <person name="Zivanovic Y."/>
            <person name="Moreira D."/>
            <person name="Rodriguez-Valera F."/>
            <person name="Lopez-Garcia P."/>
        </authorList>
    </citation>
    <scope>NUCLEOTIDE SEQUENCE</scope>
</reference>
<accession>A0A075H9U6</accession>
<proteinExistence type="predicted"/>
<organism evidence="1">
    <name type="scientific">uncultured marine thaumarchaeote KM3_46_F12</name>
    <dbReference type="NCBI Taxonomy" id="1456160"/>
    <lineage>
        <taxon>Archaea</taxon>
        <taxon>Nitrososphaerota</taxon>
        <taxon>environmental samples</taxon>
    </lineage>
</organism>
<evidence type="ECO:0008006" key="2">
    <source>
        <dbReference type="Google" id="ProtNLM"/>
    </source>
</evidence>
<name>A0A075H9U6_9ARCH</name>
<protein>
    <recommendedName>
        <fullName evidence="2">Secreted periplasmic Zn-dependent protease</fullName>
    </recommendedName>
</protein>
<dbReference type="AlphaFoldDB" id="A0A075H9U6"/>
<evidence type="ECO:0000313" key="1">
    <source>
        <dbReference type="EMBL" id="AIF10538.1"/>
    </source>
</evidence>